<sequence length="366" mass="39784">MYFSLVAGFSLHKVSLCCCDSVVSAVLCVTVVQGQDGWGVTYTSTKICAFKGSTVDIHCTYTYPPRINDQITAVKETYWFTKKRNKEPVDLRTDSDYTGRVQYHCAENSCTLTITDLRESDSAEYKFRFITNQDGGCFTGSPGVTVSLLPVLPSVSVSPSGQIVEGSSVNLTCSSDANPAANYTWYKENEDSPKASGQIFTITDVRAEHSGNYYCECICVYVSCLLMSPPDPPKLPSVSVSPSGQIVEGSSVNLTCSSDANPAAKYTWYKTNGNLELQPLSKESLTFSSIQSSDSGDYHCTAENELGNNTSKSISIDVTCETYLSVSVSVCCCSSGSRCSRVLHFYSVTDFLKQSIFIPKCDSVTV</sequence>
<dbReference type="Pfam" id="PF13927">
    <property type="entry name" value="Ig_3"/>
    <property type="match status" value="2"/>
</dbReference>
<evidence type="ECO:0000259" key="6">
    <source>
        <dbReference type="PROSITE" id="PS50835"/>
    </source>
</evidence>
<evidence type="ECO:0000256" key="3">
    <source>
        <dbReference type="ARBA" id="ARBA00045430"/>
    </source>
</evidence>
<feature type="domain" description="Ig-like" evidence="6">
    <location>
        <begin position="153"/>
        <end position="215"/>
    </location>
</feature>
<reference evidence="8" key="1">
    <citation type="submission" date="2015-09" db="EMBL/GenBank/DDBJ databases">
        <authorList>
            <person name="Sai Rama Sridatta P."/>
        </authorList>
    </citation>
    <scope>NUCLEOTIDE SEQUENCE [LARGE SCALE GENOMIC DNA]</scope>
</reference>
<evidence type="ECO:0000313" key="7">
    <source>
        <dbReference type="Ensembl" id="ENSLCAP00010037424.1"/>
    </source>
</evidence>
<dbReference type="GeneTree" id="ENSGT01010000222294"/>
<accession>A0A4W6EJ78</accession>
<dbReference type="InterPro" id="IPR036179">
    <property type="entry name" value="Ig-like_dom_sf"/>
</dbReference>
<reference evidence="7" key="3">
    <citation type="submission" date="2025-09" db="UniProtKB">
        <authorList>
            <consortium name="Ensembl"/>
        </authorList>
    </citation>
    <scope>IDENTIFICATION</scope>
</reference>
<feature type="chain" id="PRO_5021336340" description="B-cell receptor CD22" evidence="5">
    <location>
        <begin position="20"/>
        <end position="366"/>
    </location>
</feature>
<keyword evidence="8" id="KW-1185">Reference proteome</keyword>
<organism evidence="7 8">
    <name type="scientific">Lates calcarifer</name>
    <name type="common">Barramundi</name>
    <name type="synonym">Holocentrus calcarifer</name>
    <dbReference type="NCBI Taxonomy" id="8187"/>
    <lineage>
        <taxon>Eukaryota</taxon>
        <taxon>Metazoa</taxon>
        <taxon>Chordata</taxon>
        <taxon>Craniata</taxon>
        <taxon>Vertebrata</taxon>
        <taxon>Euteleostomi</taxon>
        <taxon>Actinopterygii</taxon>
        <taxon>Neopterygii</taxon>
        <taxon>Teleostei</taxon>
        <taxon>Neoteleostei</taxon>
        <taxon>Acanthomorphata</taxon>
        <taxon>Carangaria</taxon>
        <taxon>Carangaria incertae sedis</taxon>
        <taxon>Centropomidae</taxon>
        <taxon>Lates</taxon>
    </lineage>
</organism>
<feature type="signal peptide" evidence="5">
    <location>
        <begin position="1"/>
        <end position="19"/>
    </location>
</feature>
<dbReference type="Pfam" id="PF24518">
    <property type="entry name" value="Ig_CD22"/>
    <property type="match status" value="1"/>
</dbReference>
<dbReference type="PROSITE" id="PS50835">
    <property type="entry name" value="IG_LIKE"/>
    <property type="match status" value="2"/>
</dbReference>
<dbReference type="AlphaFoldDB" id="A0A4W6EJ78"/>
<comment type="function">
    <text evidence="3">Most highly expressed siglec (sialic acid-binding immunoglobulin-like lectin) on B-cells that plays a role in various aspects of B-cell biology including differentiation, antigen presentation, and trafficking to bone marrow. Binds to alpha 2,6-linked sialic acid residues of surface molecules such as CD22 itself, CD45 and IgM in a cis configuration. Can also bind to ligands on other cells as an adhesion molecule in a trans configuration. Acts as an inhibitory coreceptor on the surface of B-cells and inhibits B-cell receptor induced signaling, characterized by inhibition of the calcium mobilization and cellular activation. Mechanistically, the immunoreceptor tyrosine-based inhibitory motif domain is phosphorylated by the Src kinase LYN, which in turn leads to the recruitment of the protein tyrosine phosphatase 1/PTPN6, leading to the negative regulation of BCR signaling. If this negative signaling from is of sufficient strength, apoptosis of the B-cell can be induced.</text>
</comment>
<dbReference type="Proteomes" id="UP000314980">
    <property type="component" value="Unassembled WGS sequence"/>
</dbReference>
<feature type="domain" description="Ig-like" evidence="6">
    <location>
        <begin position="236"/>
        <end position="315"/>
    </location>
</feature>
<dbReference type="PANTHER" id="PTHR46013">
    <property type="entry name" value="VASCULAR CELL ADHESION MOLECULE 1"/>
    <property type="match status" value="1"/>
</dbReference>
<dbReference type="InterPro" id="IPR013783">
    <property type="entry name" value="Ig-like_fold"/>
</dbReference>
<dbReference type="InterPro" id="IPR056386">
    <property type="entry name" value="Ig_CD22"/>
</dbReference>
<dbReference type="SMART" id="SM00409">
    <property type="entry name" value="IG"/>
    <property type="match status" value="3"/>
</dbReference>
<dbReference type="InterPro" id="IPR007110">
    <property type="entry name" value="Ig-like_dom"/>
</dbReference>
<dbReference type="Gene3D" id="2.60.40.10">
    <property type="entry name" value="Immunoglobulins"/>
    <property type="match status" value="3"/>
</dbReference>
<keyword evidence="5" id="KW-0732">Signal</keyword>
<evidence type="ECO:0000313" key="8">
    <source>
        <dbReference type="Proteomes" id="UP000314980"/>
    </source>
</evidence>
<dbReference type="PANTHER" id="PTHR46013:SF4">
    <property type="entry name" value="B-CELL RECEPTOR CD22-RELATED"/>
    <property type="match status" value="1"/>
</dbReference>
<reference evidence="7" key="2">
    <citation type="submission" date="2025-08" db="UniProtKB">
        <authorList>
            <consortium name="Ensembl"/>
        </authorList>
    </citation>
    <scope>IDENTIFICATION</scope>
</reference>
<dbReference type="SMART" id="SM00408">
    <property type="entry name" value="IGc2"/>
    <property type="match status" value="2"/>
</dbReference>
<dbReference type="InterPro" id="IPR003599">
    <property type="entry name" value="Ig_sub"/>
</dbReference>
<evidence type="ECO:0000256" key="1">
    <source>
        <dbReference type="ARBA" id="ARBA00040106"/>
    </source>
</evidence>
<evidence type="ECO:0000256" key="4">
    <source>
        <dbReference type="ARBA" id="ARBA00046458"/>
    </source>
</evidence>
<proteinExistence type="predicted"/>
<protein>
    <recommendedName>
        <fullName evidence="1">B-cell receptor CD22</fullName>
    </recommendedName>
    <alternativeName>
        <fullName evidence="2">Sialic acid-binding Ig-like lectin 2</fullName>
    </alternativeName>
</protein>
<dbReference type="Ensembl" id="ENSLCAT00010038303.1">
    <property type="protein sequence ID" value="ENSLCAP00010037424.1"/>
    <property type="gene ID" value="ENSLCAG00010017505.1"/>
</dbReference>
<dbReference type="InterPro" id="IPR003598">
    <property type="entry name" value="Ig_sub2"/>
</dbReference>
<dbReference type="CDD" id="cd00096">
    <property type="entry name" value="Ig"/>
    <property type="match status" value="1"/>
</dbReference>
<comment type="subunit">
    <text evidence="4">Predominantly monomer of isoform CD22-beta. Also found as heterodimer of isoform CD22-beta and a shorter isoform. Interacts with PTPN6/SHP-1, LYN, SYK, PIK3R1/PIK3R2 and PLCG1 upon phosphorylation. Interacts with GRB2, INPP5D and SHC1 upon phosphorylation. May form a complex with INPP5D/SHIP, GRB2 and SHC1.</text>
</comment>
<evidence type="ECO:0000256" key="5">
    <source>
        <dbReference type="SAM" id="SignalP"/>
    </source>
</evidence>
<name>A0A4W6EJ78_LATCA</name>
<evidence type="ECO:0000256" key="2">
    <source>
        <dbReference type="ARBA" id="ARBA00041781"/>
    </source>
</evidence>
<dbReference type="SUPFAM" id="SSF48726">
    <property type="entry name" value="Immunoglobulin"/>
    <property type="match status" value="3"/>
</dbReference>